<organism evidence="2 3">
    <name type="scientific">Mycobacterium phage Nepal</name>
    <dbReference type="NCBI Taxonomy" id="2927981"/>
    <lineage>
        <taxon>Viruses</taxon>
        <taxon>Duplodnaviria</taxon>
        <taxon>Heunggongvirae</taxon>
        <taxon>Uroviricota</taxon>
        <taxon>Caudoviricetes</taxon>
        <taxon>Fromanvirus</taxon>
        <taxon>Fromanvirus nepal</taxon>
    </lineage>
</organism>
<accession>I3WUB8</accession>
<dbReference type="EMBL" id="JQ698665">
    <property type="protein sequence ID" value="AFL46589.1"/>
    <property type="molecule type" value="Genomic_DNA"/>
</dbReference>
<proteinExistence type="predicted"/>
<evidence type="ECO:0000313" key="2">
    <source>
        <dbReference type="EMBL" id="AFL46589.1"/>
    </source>
</evidence>
<evidence type="ECO:0000313" key="3">
    <source>
        <dbReference type="Proteomes" id="UP000006066"/>
    </source>
</evidence>
<protein>
    <submittedName>
        <fullName evidence="2">Uncharacterized protein</fullName>
    </submittedName>
</protein>
<sequence length="84" mass="9242">MRRRAWSYDRPPNPLDPGATSRLRRSAVTTAVLVLRNRCKGLGRVPAPPGPGRHFGRAPDPARVTDLPGRRGQPVTKSGRPWPV</sequence>
<reference evidence="3" key="1">
    <citation type="submission" date="2012-02" db="EMBL/GenBank/DDBJ databases">
        <authorList>
            <person name="Bajgain P."/>
            <person name="Fisher J.N.B."/>
            <person name="Lunt B.L."/>
            <person name="Sheflo M.A."/>
            <person name="Brighton A.K."/>
            <person name="Adawi E.C."/>
            <person name="Christiansen M.R."/>
            <person name="Ferguson N.C."/>
            <person name="Gardner A.V."/>
            <person name="Irons D.L."/>
            <person name="Jensen J."/>
            <person name="Kennedy A."/>
            <person name="Lloyd J.S."/>
            <person name="Marlow S."/>
            <person name="Mason S.J."/>
            <person name="McCord T.M."/>
            <person name="Merrill B.D."/>
            <person name="Nelson E.P."/>
            <person name="Norton C.S."/>
            <person name="Pettersson S.M."/>
            <person name="Poe D.E."/>
            <person name="Russell R.C."/>
            <person name="Smith T.C."/>
            <person name="Sullivan S."/>
            <person name="Williams K.R."/>
            <person name="Burnett S.H."/>
            <person name="Breakwell D.P."/>
            <person name="Grose J.H."/>
        </authorList>
    </citation>
    <scope>NUCLEOTIDE SEQUENCE [LARGE SCALE GENOMIC DNA]</scope>
</reference>
<feature type="region of interest" description="Disordered" evidence="1">
    <location>
        <begin position="1"/>
        <end position="22"/>
    </location>
</feature>
<dbReference type="Proteomes" id="UP000006066">
    <property type="component" value="Segment"/>
</dbReference>
<name>I3WUB8_9CAUD</name>
<feature type="region of interest" description="Disordered" evidence="1">
    <location>
        <begin position="42"/>
        <end position="84"/>
    </location>
</feature>
<keyword evidence="3" id="KW-1185">Reference proteome</keyword>
<gene>
    <name evidence="2" type="ORF">NEPAL_4</name>
</gene>
<evidence type="ECO:0000256" key="1">
    <source>
        <dbReference type="SAM" id="MobiDB-lite"/>
    </source>
</evidence>